<comment type="caution">
    <text evidence="1">The sequence shown here is derived from an EMBL/GenBank/DDBJ whole genome shotgun (WGS) entry which is preliminary data.</text>
</comment>
<dbReference type="RefSeq" id="WP_308980593.1">
    <property type="nucleotide sequence ID" value="NZ_JAVIDL010000001.1"/>
</dbReference>
<evidence type="ECO:0000313" key="1">
    <source>
        <dbReference type="EMBL" id="MDQ8934307.1"/>
    </source>
</evidence>
<accession>A0AAW8J5E5</accession>
<dbReference type="Proteomes" id="UP001243844">
    <property type="component" value="Unassembled WGS sequence"/>
</dbReference>
<name>A0AAW8J5E5_9GAMM</name>
<gene>
    <name evidence="1" type="ORF">RFH47_00895</name>
</gene>
<organism evidence="1 2">
    <name type="scientific">Acinetobacter rudis</name>
    <dbReference type="NCBI Taxonomy" id="632955"/>
    <lineage>
        <taxon>Bacteria</taxon>
        <taxon>Pseudomonadati</taxon>
        <taxon>Pseudomonadota</taxon>
        <taxon>Gammaproteobacteria</taxon>
        <taxon>Moraxellales</taxon>
        <taxon>Moraxellaceae</taxon>
        <taxon>Acinetobacter</taxon>
    </lineage>
</organism>
<protein>
    <submittedName>
        <fullName evidence="1">Uncharacterized protein</fullName>
    </submittedName>
</protein>
<reference evidence="1" key="1">
    <citation type="submission" date="2023-08" db="EMBL/GenBank/DDBJ databases">
        <title>Emergence of clinically-relevant ST2 carbapenem-resistant Acinetobacter baumannii strains in hospital sewages in Zhejiang, East of China.</title>
        <authorList>
            <person name="Kaichao C."/>
            <person name="Zhang R."/>
        </authorList>
    </citation>
    <scope>NUCLEOTIDE SEQUENCE</scope>
    <source>
        <strain evidence="1">M-RB-37</strain>
    </source>
</reference>
<dbReference type="EMBL" id="JAVIDL010000001">
    <property type="protein sequence ID" value="MDQ8934307.1"/>
    <property type="molecule type" value="Genomic_DNA"/>
</dbReference>
<sequence>MQHLALYVGLIQQPNSNPLLHIIKHEQVQTKQQDTDLEIQTSTEKFYFNDGTVIEKNTEQDDLAIEVEACNECWIQYQVLQHPNNLKISPNKIQFNSHCREQYWLKYFKSST</sequence>
<evidence type="ECO:0000313" key="2">
    <source>
        <dbReference type="Proteomes" id="UP001243844"/>
    </source>
</evidence>
<proteinExistence type="predicted"/>
<dbReference type="AlphaFoldDB" id="A0AAW8J5E5"/>